<feature type="compositionally biased region" description="Basic and acidic residues" evidence="11">
    <location>
        <begin position="1046"/>
        <end position="1082"/>
    </location>
</feature>
<protein>
    <recommendedName>
        <fullName evidence="3">[histone H3]-lysine(36) N-trimethyltransferase</fullName>
        <ecNumber evidence="3">2.1.1.359</ecNumber>
    </recommendedName>
</protein>
<feature type="region of interest" description="Disordered" evidence="11">
    <location>
        <begin position="388"/>
        <end position="420"/>
    </location>
</feature>
<feature type="region of interest" description="Disordered" evidence="11">
    <location>
        <begin position="1097"/>
        <end position="1254"/>
    </location>
</feature>
<dbReference type="InterPro" id="IPR006560">
    <property type="entry name" value="AWS_dom"/>
</dbReference>
<feature type="compositionally biased region" description="Basic and acidic residues" evidence="11">
    <location>
        <begin position="138"/>
        <end position="161"/>
    </location>
</feature>
<dbReference type="PANTHER" id="PTHR46711:SF1">
    <property type="entry name" value="HISTONE-LYSINE N-METHYLTRANSFERASE SETD2"/>
    <property type="match status" value="1"/>
</dbReference>
<feature type="region of interest" description="Disordered" evidence="11">
    <location>
        <begin position="2262"/>
        <end position="2351"/>
    </location>
</feature>
<dbReference type="SMART" id="SM00570">
    <property type="entry name" value="AWS"/>
    <property type="match status" value="1"/>
</dbReference>
<evidence type="ECO:0000259" key="12">
    <source>
        <dbReference type="PROSITE" id="PS50020"/>
    </source>
</evidence>
<feature type="region of interest" description="Disordered" evidence="11">
    <location>
        <begin position="1790"/>
        <end position="1809"/>
    </location>
</feature>
<keyword evidence="7" id="KW-0949">S-adenosyl-L-methionine</keyword>
<dbReference type="Pfam" id="PF00397">
    <property type="entry name" value="WW"/>
    <property type="match status" value="1"/>
</dbReference>
<feature type="compositionally biased region" description="Polar residues" evidence="11">
    <location>
        <begin position="1639"/>
        <end position="1653"/>
    </location>
</feature>
<feature type="region of interest" description="Disordered" evidence="11">
    <location>
        <begin position="2413"/>
        <end position="2448"/>
    </location>
</feature>
<dbReference type="InterPro" id="IPR042294">
    <property type="entry name" value="SETD2_animal"/>
</dbReference>
<dbReference type="SUPFAM" id="SSF82199">
    <property type="entry name" value="SET domain"/>
    <property type="match status" value="1"/>
</dbReference>
<dbReference type="InterPro" id="IPR038190">
    <property type="entry name" value="SRI_sf"/>
</dbReference>
<evidence type="ECO:0000256" key="6">
    <source>
        <dbReference type="ARBA" id="ARBA00022679"/>
    </source>
</evidence>
<feature type="region of interest" description="Disordered" evidence="11">
    <location>
        <begin position="1584"/>
        <end position="1736"/>
    </location>
</feature>
<dbReference type="InterPro" id="IPR046341">
    <property type="entry name" value="SET_dom_sf"/>
</dbReference>
<feature type="compositionally biased region" description="Acidic residues" evidence="11">
    <location>
        <begin position="1616"/>
        <end position="1634"/>
    </location>
</feature>
<dbReference type="EnsemblMetazoa" id="G25343.1">
    <property type="protein sequence ID" value="G25343.1:cds"/>
    <property type="gene ID" value="G25343"/>
</dbReference>
<dbReference type="GO" id="GO:0005694">
    <property type="term" value="C:chromosome"/>
    <property type="evidence" value="ECO:0007669"/>
    <property type="project" value="UniProtKB-SubCell"/>
</dbReference>
<organism evidence="16 17">
    <name type="scientific">Magallana gigas</name>
    <name type="common">Pacific oyster</name>
    <name type="synonym">Crassostrea gigas</name>
    <dbReference type="NCBI Taxonomy" id="29159"/>
    <lineage>
        <taxon>Eukaryota</taxon>
        <taxon>Metazoa</taxon>
        <taxon>Spiralia</taxon>
        <taxon>Lophotrochozoa</taxon>
        <taxon>Mollusca</taxon>
        <taxon>Bivalvia</taxon>
        <taxon>Autobranchia</taxon>
        <taxon>Pteriomorphia</taxon>
        <taxon>Ostreida</taxon>
        <taxon>Ostreoidea</taxon>
        <taxon>Ostreidae</taxon>
        <taxon>Magallana</taxon>
    </lineage>
</organism>
<dbReference type="InterPro" id="IPR044437">
    <property type="entry name" value="SETD2/Set2_SET"/>
</dbReference>
<dbReference type="Pfam" id="PF00856">
    <property type="entry name" value="SET"/>
    <property type="match status" value="1"/>
</dbReference>
<keyword evidence="17" id="KW-1185">Reference proteome</keyword>
<dbReference type="PROSITE" id="PS01159">
    <property type="entry name" value="WW_DOMAIN_1"/>
    <property type="match status" value="1"/>
</dbReference>
<feature type="compositionally biased region" description="Low complexity" evidence="11">
    <location>
        <begin position="1720"/>
        <end position="1731"/>
    </location>
</feature>
<feature type="domain" description="Post-SET" evidence="14">
    <location>
        <begin position="2011"/>
        <end position="2027"/>
    </location>
</feature>
<feature type="region of interest" description="Disordered" evidence="11">
    <location>
        <begin position="1025"/>
        <end position="1082"/>
    </location>
</feature>
<reference evidence="16" key="1">
    <citation type="submission" date="2022-08" db="UniProtKB">
        <authorList>
            <consortium name="EnsemblMetazoa"/>
        </authorList>
    </citation>
    <scope>IDENTIFICATION</scope>
    <source>
        <strain evidence="16">05x7-T-G4-1.051#20</strain>
    </source>
</reference>
<dbReference type="GO" id="GO:0032259">
    <property type="term" value="P:methylation"/>
    <property type="evidence" value="ECO:0007669"/>
    <property type="project" value="UniProtKB-KW"/>
</dbReference>
<evidence type="ECO:0000256" key="7">
    <source>
        <dbReference type="ARBA" id="ARBA00022691"/>
    </source>
</evidence>
<feature type="compositionally biased region" description="Basic and acidic residues" evidence="11">
    <location>
        <begin position="388"/>
        <end position="401"/>
    </location>
</feature>
<feature type="region of interest" description="Disordered" evidence="11">
    <location>
        <begin position="1366"/>
        <end position="1438"/>
    </location>
</feature>
<feature type="compositionally biased region" description="Basic and acidic residues" evidence="11">
    <location>
        <begin position="1169"/>
        <end position="1186"/>
    </location>
</feature>
<dbReference type="GO" id="GO:0005634">
    <property type="term" value="C:nucleus"/>
    <property type="evidence" value="ECO:0007669"/>
    <property type="project" value="UniProtKB-SubCell"/>
</dbReference>
<feature type="compositionally biased region" description="Basic and acidic residues" evidence="11">
    <location>
        <begin position="305"/>
        <end position="333"/>
    </location>
</feature>
<keyword evidence="4" id="KW-0158">Chromosome</keyword>
<feature type="compositionally biased region" description="Polar residues" evidence="11">
    <location>
        <begin position="534"/>
        <end position="546"/>
    </location>
</feature>
<feature type="region of interest" description="Disordered" evidence="11">
    <location>
        <begin position="826"/>
        <end position="847"/>
    </location>
</feature>
<evidence type="ECO:0000259" key="15">
    <source>
        <dbReference type="PROSITE" id="PS51215"/>
    </source>
</evidence>
<evidence type="ECO:0000256" key="5">
    <source>
        <dbReference type="ARBA" id="ARBA00022603"/>
    </source>
</evidence>
<dbReference type="PANTHER" id="PTHR46711">
    <property type="entry name" value="HISTONE-LYSINE N-METHYLTRANSFERASE SETD2"/>
    <property type="match status" value="1"/>
</dbReference>
<evidence type="ECO:0000256" key="3">
    <source>
        <dbReference type="ARBA" id="ARBA00012178"/>
    </source>
</evidence>
<feature type="domain" description="AWS" evidence="15">
    <location>
        <begin position="1832"/>
        <end position="1885"/>
    </location>
</feature>
<dbReference type="PROSITE" id="PS50280">
    <property type="entry name" value="SET"/>
    <property type="match status" value="1"/>
</dbReference>
<feature type="compositionally biased region" description="Basic and acidic residues" evidence="11">
    <location>
        <begin position="231"/>
        <end position="252"/>
    </location>
</feature>
<dbReference type="CDD" id="cd19172">
    <property type="entry name" value="SET_SETD2"/>
    <property type="match status" value="1"/>
</dbReference>
<feature type="region of interest" description="Disordered" evidence="11">
    <location>
        <begin position="1558"/>
        <end position="1577"/>
    </location>
</feature>
<feature type="compositionally biased region" description="Low complexity" evidence="11">
    <location>
        <begin position="2213"/>
        <end position="2224"/>
    </location>
</feature>
<dbReference type="PROSITE" id="PS50868">
    <property type="entry name" value="POST_SET"/>
    <property type="match status" value="1"/>
</dbReference>
<feature type="compositionally biased region" description="Basic and acidic residues" evidence="11">
    <location>
        <begin position="1686"/>
        <end position="1702"/>
    </location>
</feature>
<feature type="compositionally biased region" description="Polar residues" evidence="11">
    <location>
        <begin position="1709"/>
        <end position="1719"/>
    </location>
</feature>
<dbReference type="Gene3D" id="1.10.1740.100">
    <property type="entry name" value="Set2, Rpb1 interacting domain"/>
    <property type="match status" value="1"/>
</dbReference>
<feature type="compositionally biased region" description="Polar residues" evidence="11">
    <location>
        <begin position="1029"/>
        <end position="1042"/>
    </location>
</feature>
<feature type="region of interest" description="Disordered" evidence="11">
    <location>
        <begin position="2172"/>
        <end position="2250"/>
    </location>
</feature>
<keyword evidence="5" id="KW-0489">Methyltransferase</keyword>
<feature type="region of interest" description="Disordered" evidence="11">
    <location>
        <begin position="2671"/>
        <end position="2703"/>
    </location>
</feature>
<feature type="compositionally biased region" description="Basic and acidic residues" evidence="11">
    <location>
        <begin position="1275"/>
        <end position="1316"/>
    </location>
</feature>
<feature type="compositionally biased region" description="Polar residues" evidence="11">
    <location>
        <begin position="1399"/>
        <end position="1419"/>
    </location>
</feature>
<dbReference type="GO" id="GO:0140955">
    <property type="term" value="F:histone H3K36 trimethyltransferase activity"/>
    <property type="evidence" value="ECO:0007669"/>
    <property type="project" value="UniProtKB-EC"/>
</dbReference>
<feature type="domain" description="SET" evidence="13">
    <location>
        <begin position="1887"/>
        <end position="2004"/>
    </location>
</feature>
<feature type="region of interest" description="Disordered" evidence="11">
    <location>
        <begin position="480"/>
        <end position="611"/>
    </location>
</feature>
<dbReference type="SUPFAM" id="SSF51045">
    <property type="entry name" value="WW domain"/>
    <property type="match status" value="1"/>
</dbReference>
<sequence length="2861" mass="320065">MSSSRHRRKSLSPKYSKQSPHSRSRSVERTDKQKSKKKRSDSYSSSRSRKRTKKSFERQSESPLSQRRGRKGSPSYSRNSSVSPYRRRRNSSSPESSKRSSSRKKTHNQGSLSPYQSDRGGQKSNKTKDKSPQSSPKRGQDSVPEERNLREESPDLSKESRPPISFKMNISKPIKRELPSLSNKLENSIEKAVSETTESLTQKEKSIEGRLTEPLVATPPPSITSTLSVEKSPEQRLSRSRSRSVDSSDQKLSKKARKAAKKAKKKAKKLAKEKRRREKDEIETSNSSFNISTESMDIGENSVDVIKENTSESKSNEQIEDNRTEDHIKRDPESSGGNKSGRSKMSNSDEESRQTSKEQSASTKHKTITVDVCAIPLPGQELIYEKVKESSSRLEEKKPEEPMPIITDLSSIPMPGEEPVIVGKDSLSSAIPEKQICEKVTDSAYASEIKEPDDLEQPQKSIANEEKIKRELKKLNIDMVKGTFDLEGYQPRRRSRRSFNSTEKDSESESNDSFKRTTRRHSKASNPAEDSAESENSQTELIQSGSETEKLNAEVVKENQETPVENPAKRKRKSRFSNVGDVADTSEISMSEKKTESGPIDMSPDPSTLPKLSVTLEPIRIEKGSKKTPIKFALSNVMNVISKVKWDDGDEDSKTKPKLILGKDDPDVGFTAKQDDMAKSDDTESSELKDTKMTVKPDVPSVVTYPLLSKPSVLESAESSERMSVLREGKKPVMIDDIFQTALRKAKEIVDNKLMASVEEDKNISSDIPSGEDNIETVDMECDSNSNSQDAIIFQENDNFPQSSAPAPPPMTTFPKLSQDISKETTIPDFGMPLKKSASSTERKHSPSLYVPPPMDIPLPPPNPPQIPNFSIPPPQPIVPSFAHTPTHIPIPLNVSSSLPVHYAPPIPISCPPPDIPMPQSTSLPVLPTDIPLPPPPPERSTSKEGIKTSSILPPTVEQPPLPSDIPILPVTKVNPSDVPMPAEEAFVLPSKDKVRNAPVEIAVTSIPECVSLPSEVIPSTIKKEATPFDSSSENVEPTEQNVGAGKEDDAIKSKSKLCDIGDEHAENTPKEIEKASSIDIPHKSSIELSKQALLAKVGAKQKDSSKEKKIAFGRISYTPFGEKSTEKSKDGSESSLPIKKTPMIKIGPIIMNKGKDLDPVIGESSEDGEVKSELESEDQNRHRGPLESLRNIPISPLVSEKTIEHSNPASSGFGLLLKKDPHPSMWMSDNPKPEIPTNPTSSASESEDSRYDDQEYYKKVDEFLKKVEKPKTTVERKFDEFLEKVRKPKPESPSLEEKRGKRSRHEREERRRRDSSDEEQSPRHKSRQSKSDRGEEKEKRNLTDEWLKLESQLAAKKKMLAEAGVSIATPQPQQTATQPAKPEYYQDAYGNYYPLPANQANTMSAYPTYPQYPSSDPNTGYPPPPQPQVYSHDAYPPLQPTLPQALHVYNVPNTPVYNTQGQPIQQGIPYGLDTSLRPQVQPTPTAAPRAAVVYGQVPTQPSILSAISSPAVVPPSSPLPPSLSHVSAPGYRGPPHPVVPNIAAGQPEVGAVRPVNVPLQPGPPRFPSQVPSTLVRPQRVGSPSLYSAPVRPKGFIPLQTAVDGRGAEDTTPTPSEEDEEESATAEEKVEEAEPQPSQPVTTSEESPQPTHNVNRHLPIKLGFKQAIKDIELGQHPPPPTSPQVKDGKPEKVKSRWRRCSELDLESPARNTMSPSMDANSVSSSTSQSETENVDEKDFSVIKKVVENYDAWDPSCDLPVMASTIITRNEAQKKEKNEKEKQIVQNADTTTSLVAETKTEEEDKAPKKPPFEPIEDNIYLCERKKNKKMKDVRRMVCDCSTSKEDRDMGYEACGEDCLNRMLYIECGNRCPCGEYCTNKRFQKKQYADVEAFVTDWKGMGLRATAALQPGDFVMEYVGEVLDYKQFKSRVKQQAKMGQEHHYFMALNSDEVIDASYKGNVSRYMNHSCDPNCETQKWTVNGVLRVGFFVKKAVEPLTELNFDYQFERYGKEAQKCFCGSENCRGFIGGNKTTPLRSTRRQEEERKKKVDFEDDLLDEELEAITALENGLRNKEHVLNICRLMVRAEDPEHRITILKCLQDTVEDNCLRLFLDYHGLELLWSWITDSKEGPEDVKIMILSLLKKLPITNKNILKDSKILPLICRLAGRDENDDLSTVTNPMSTHLGHKGETKSILSTSAGKDRSQKKRVKFADEASSSDNESHSSITDTAGDTASGELELEAGPRPKSESLYKQVLDKSLGEEANMDQEGNVEVSMSSADSTNKEEEEEEKKSEVSEEVKDVSEEVKDVSDGEVKSEENIVSESEEKLVSESEENTASDGKEGKMEFEQEEVNEEITEMKTDIEIQAEELLFLWKDLKELFKIPKKQQVEERKRIEKELGMPKDKDLEILEMIQDKSKQRAAGWDTGIRKRKRAPPPPPPSMEDEDRKVLLPTPPKISKAEHRKMFEARVKARDEMAIRERQQQEVFVNQFYSDPSNILYFNRTPNHPLYGLPPDQQLQILQSQPIEVQYQMVQGYNSQEVVEHYIDPNTGIPITVEQLQAMYQHQQQPEVMYTEDGQPIQQVWPQQQVQQQYVNAEGQLVSVHQVDQHLVYSGVPQQQLLAQSVEVSGTHTQVAQIPGQQVYLQQMESTSPTIGPYGTQTQLAVVPPVAIATTSSGDDDDPPPPPSPPKPKVEKLPPNWKSAKDSEGKTYYYHTVTRQTQWDPPTWDGVAPDDAMDLESPLYEEIVKGKSKKTTTAAADTSSEMAKKIKDTFRKTMSSYIVVCLNPFRKPDCKMGRIISTEDFKHLARKLTHHVMAKELKHCRHVEDLEVNENVKSKAKDYVKKYMGKFGSVYSKTGSPDI</sequence>
<evidence type="ECO:0000313" key="17">
    <source>
        <dbReference type="Proteomes" id="UP000005408"/>
    </source>
</evidence>
<feature type="compositionally biased region" description="Basic residues" evidence="11">
    <location>
        <begin position="1"/>
        <end position="11"/>
    </location>
</feature>
<feature type="compositionally biased region" description="Basic and acidic residues" evidence="11">
    <location>
        <begin position="673"/>
        <end position="691"/>
    </location>
</feature>
<evidence type="ECO:0000256" key="2">
    <source>
        <dbReference type="ARBA" id="ARBA00004286"/>
    </source>
</evidence>
<dbReference type="InterPro" id="IPR001214">
    <property type="entry name" value="SET_dom"/>
</dbReference>
<feature type="compositionally biased region" description="Basic and acidic residues" evidence="11">
    <location>
        <begin position="547"/>
        <end position="560"/>
    </location>
</feature>
<name>A0A8W8KUP0_MAGGI</name>
<dbReference type="Pfam" id="PF08236">
    <property type="entry name" value="SRI"/>
    <property type="match status" value="1"/>
</dbReference>
<proteinExistence type="predicted"/>
<evidence type="ECO:0000256" key="1">
    <source>
        <dbReference type="ARBA" id="ARBA00004123"/>
    </source>
</evidence>
<dbReference type="PROSITE" id="PS51215">
    <property type="entry name" value="AWS"/>
    <property type="match status" value="1"/>
</dbReference>
<dbReference type="EC" id="2.1.1.359" evidence="3"/>
<dbReference type="CDD" id="cd00201">
    <property type="entry name" value="WW"/>
    <property type="match status" value="1"/>
</dbReference>
<evidence type="ECO:0000259" key="13">
    <source>
        <dbReference type="PROSITE" id="PS50280"/>
    </source>
</evidence>
<feature type="compositionally biased region" description="Basic and acidic residues" evidence="11">
    <location>
        <begin position="1124"/>
        <end position="1133"/>
    </location>
</feature>
<keyword evidence="10" id="KW-0539">Nucleus</keyword>
<feature type="compositionally biased region" description="Basic residues" evidence="11">
    <location>
        <begin position="253"/>
        <end position="277"/>
    </location>
</feature>
<dbReference type="InterPro" id="IPR001202">
    <property type="entry name" value="WW_dom"/>
</dbReference>
<evidence type="ECO:0000256" key="10">
    <source>
        <dbReference type="ARBA" id="ARBA00023242"/>
    </source>
</evidence>
<dbReference type="Gene3D" id="2.20.70.10">
    <property type="match status" value="1"/>
</dbReference>
<dbReference type="Pfam" id="PF17907">
    <property type="entry name" value="AWS"/>
    <property type="match status" value="1"/>
</dbReference>
<keyword evidence="9" id="KW-0804">Transcription</keyword>
<feature type="region of interest" description="Disordered" evidence="11">
    <location>
        <begin position="1275"/>
        <end position="1347"/>
    </location>
</feature>
<feature type="domain" description="WW" evidence="12">
    <location>
        <begin position="2693"/>
        <end position="2726"/>
    </location>
</feature>
<dbReference type="SMART" id="SM00508">
    <property type="entry name" value="PostSET"/>
    <property type="match status" value="1"/>
</dbReference>
<dbReference type="PROSITE" id="PS50020">
    <property type="entry name" value="WW_DOMAIN_2"/>
    <property type="match status" value="1"/>
</dbReference>
<evidence type="ECO:0000256" key="11">
    <source>
        <dbReference type="SAM" id="MobiDB-lite"/>
    </source>
</evidence>
<feature type="region of interest" description="Disordered" evidence="11">
    <location>
        <begin position="929"/>
        <end position="969"/>
    </location>
</feature>
<evidence type="ECO:0000256" key="9">
    <source>
        <dbReference type="ARBA" id="ARBA00023163"/>
    </source>
</evidence>
<evidence type="ECO:0000259" key="14">
    <source>
        <dbReference type="PROSITE" id="PS50868"/>
    </source>
</evidence>
<feature type="region of interest" description="Disordered" evidence="11">
    <location>
        <begin position="1"/>
        <end position="372"/>
    </location>
</feature>
<dbReference type="GO" id="GO:0006355">
    <property type="term" value="P:regulation of DNA-templated transcription"/>
    <property type="evidence" value="ECO:0007669"/>
    <property type="project" value="InterPro"/>
</dbReference>
<feature type="compositionally biased region" description="Low complexity" evidence="11">
    <location>
        <begin position="1369"/>
        <end position="1381"/>
    </location>
</feature>
<dbReference type="InterPro" id="IPR013257">
    <property type="entry name" value="SRI"/>
</dbReference>
<comment type="subcellular location">
    <subcellularLocation>
        <location evidence="2">Chromosome</location>
    </subcellularLocation>
    <subcellularLocation>
        <location evidence="1">Nucleus</location>
    </subcellularLocation>
</comment>
<dbReference type="SMART" id="SM00456">
    <property type="entry name" value="WW"/>
    <property type="match status" value="1"/>
</dbReference>
<feature type="compositionally biased region" description="Basic and acidic residues" evidence="11">
    <location>
        <begin position="1101"/>
        <end position="1111"/>
    </location>
</feature>
<feature type="compositionally biased region" description="Basic and acidic residues" evidence="11">
    <location>
        <begin position="647"/>
        <end position="666"/>
    </location>
</feature>
<keyword evidence="6" id="KW-0808">Transferase</keyword>
<evidence type="ECO:0000256" key="8">
    <source>
        <dbReference type="ARBA" id="ARBA00023015"/>
    </source>
</evidence>
<accession>A0A8W8KUP0</accession>
<evidence type="ECO:0000256" key="4">
    <source>
        <dbReference type="ARBA" id="ARBA00022454"/>
    </source>
</evidence>
<dbReference type="Gene3D" id="2.170.270.10">
    <property type="entry name" value="SET domain"/>
    <property type="match status" value="1"/>
</dbReference>
<feature type="compositionally biased region" description="Low complexity" evidence="11">
    <location>
        <begin position="73"/>
        <end position="84"/>
    </location>
</feature>
<keyword evidence="8" id="KW-0805">Transcription regulation</keyword>
<feature type="compositionally biased region" description="Polar residues" evidence="11">
    <location>
        <begin position="284"/>
        <end position="295"/>
    </location>
</feature>
<feature type="region of interest" description="Disordered" evidence="11">
    <location>
        <begin position="647"/>
        <end position="691"/>
    </location>
</feature>
<feature type="compositionally biased region" description="Basic and acidic residues" evidence="11">
    <location>
        <begin position="2289"/>
        <end position="2329"/>
    </location>
</feature>
<dbReference type="InterPro" id="IPR003616">
    <property type="entry name" value="Post-SET_dom"/>
</dbReference>
<feature type="compositionally biased region" description="Basic and acidic residues" evidence="11">
    <location>
        <begin position="1330"/>
        <end position="1347"/>
    </location>
</feature>
<feature type="compositionally biased region" description="Basic and acidic residues" evidence="11">
    <location>
        <begin position="2241"/>
        <end position="2250"/>
    </location>
</feature>
<dbReference type="SMART" id="SM00317">
    <property type="entry name" value="SET"/>
    <property type="match status" value="1"/>
</dbReference>
<evidence type="ECO:0000313" key="16">
    <source>
        <dbReference type="EnsemblMetazoa" id="G25343.1:cds"/>
    </source>
</evidence>
<dbReference type="Proteomes" id="UP000005408">
    <property type="component" value="Unassembled WGS sequence"/>
</dbReference>
<feature type="compositionally biased region" description="Basic and acidic residues" evidence="11">
    <location>
        <begin position="201"/>
        <end position="211"/>
    </location>
</feature>
<feature type="compositionally biased region" description="Basic and acidic residues" evidence="11">
    <location>
        <begin position="502"/>
        <end position="515"/>
    </location>
</feature>
<dbReference type="InterPro" id="IPR036020">
    <property type="entry name" value="WW_dom_sf"/>
</dbReference>